<dbReference type="AlphaFoldDB" id="A0A8X6PL55"/>
<sequence>MVADALLHIEVLSLMIPNDYEFIAQANRDDNKFRDHMQKLRPLPAICYTVQQTIVYNQLTAANYVFVSQDALPPTLVQPDKGAY</sequence>
<name>A0A8X6PL55_NEPPI</name>
<reference evidence="1" key="1">
    <citation type="submission" date="2020-08" db="EMBL/GenBank/DDBJ databases">
        <title>Multicomponent nature underlies the extraordinary mechanical properties of spider dragline silk.</title>
        <authorList>
            <person name="Kono N."/>
            <person name="Nakamura H."/>
            <person name="Mori M."/>
            <person name="Yoshida Y."/>
            <person name="Ohtoshi R."/>
            <person name="Malay A.D."/>
            <person name="Moran D.A.P."/>
            <person name="Tomita M."/>
            <person name="Numata K."/>
            <person name="Arakawa K."/>
        </authorList>
    </citation>
    <scope>NUCLEOTIDE SEQUENCE</scope>
</reference>
<gene>
    <name evidence="1" type="ORF">NPIL_544411</name>
</gene>
<evidence type="ECO:0000313" key="1">
    <source>
        <dbReference type="EMBL" id="GFT77111.1"/>
    </source>
</evidence>
<dbReference type="Proteomes" id="UP000887013">
    <property type="component" value="Unassembled WGS sequence"/>
</dbReference>
<accession>A0A8X6PL55</accession>
<protein>
    <submittedName>
        <fullName evidence="1">Uncharacterized protein</fullName>
    </submittedName>
</protein>
<dbReference type="EMBL" id="BMAW01022279">
    <property type="protein sequence ID" value="GFT77111.1"/>
    <property type="molecule type" value="Genomic_DNA"/>
</dbReference>
<evidence type="ECO:0000313" key="2">
    <source>
        <dbReference type="Proteomes" id="UP000887013"/>
    </source>
</evidence>
<comment type="caution">
    <text evidence="1">The sequence shown here is derived from an EMBL/GenBank/DDBJ whole genome shotgun (WGS) entry which is preliminary data.</text>
</comment>
<keyword evidence="2" id="KW-1185">Reference proteome</keyword>
<proteinExistence type="predicted"/>
<organism evidence="1 2">
    <name type="scientific">Nephila pilipes</name>
    <name type="common">Giant wood spider</name>
    <name type="synonym">Nephila maculata</name>
    <dbReference type="NCBI Taxonomy" id="299642"/>
    <lineage>
        <taxon>Eukaryota</taxon>
        <taxon>Metazoa</taxon>
        <taxon>Ecdysozoa</taxon>
        <taxon>Arthropoda</taxon>
        <taxon>Chelicerata</taxon>
        <taxon>Arachnida</taxon>
        <taxon>Araneae</taxon>
        <taxon>Araneomorphae</taxon>
        <taxon>Entelegynae</taxon>
        <taxon>Araneoidea</taxon>
        <taxon>Nephilidae</taxon>
        <taxon>Nephila</taxon>
    </lineage>
</organism>